<organism evidence="14 15">
    <name type="scientific">Thalassospira profundimaris</name>
    <dbReference type="NCBI Taxonomy" id="502049"/>
    <lineage>
        <taxon>Bacteria</taxon>
        <taxon>Pseudomonadati</taxon>
        <taxon>Pseudomonadota</taxon>
        <taxon>Alphaproteobacteria</taxon>
        <taxon>Rhodospirillales</taxon>
        <taxon>Thalassospiraceae</taxon>
        <taxon>Thalassospira</taxon>
    </lineage>
</organism>
<dbReference type="SUPFAM" id="SSF81660">
    <property type="entry name" value="Metal cation-transporting ATPase, ATP-binding domain N"/>
    <property type="match status" value="1"/>
</dbReference>
<dbReference type="SMART" id="SM00831">
    <property type="entry name" value="Cation_ATPase_N"/>
    <property type="match status" value="1"/>
</dbReference>
<dbReference type="Pfam" id="PF00689">
    <property type="entry name" value="Cation_ATPase_C"/>
    <property type="match status" value="1"/>
</dbReference>
<dbReference type="GO" id="GO:0006883">
    <property type="term" value="P:intracellular sodium ion homeostasis"/>
    <property type="evidence" value="ECO:0007669"/>
    <property type="project" value="TreeGrafter"/>
</dbReference>
<evidence type="ECO:0000256" key="11">
    <source>
        <dbReference type="ARBA" id="ARBA00023136"/>
    </source>
</evidence>
<dbReference type="Gene3D" id="2.70.150.10">
    <property type="entry name" value="Calcium-transporting ATPase, cytoplasmic transduction domain A"/>
    <property type="match status" value="1"/>
</dbReference>
<feature type="transmembrane region" description="Helical" evidence="12">
    <location>
        <begin position="810"/>
        <end position="828"/>
    </location>
</feature>
<dbReference type="GO" id="GO:1902600">
    <property type="term" value="P:proton transmembrane transport"/>
    <property type="evidence" value="ECO:0007669"/>
    <property type="project" value="TreeGrafter"/>
</dbReference>
<dbReference type="InterPro" id="IPR001757">
    <property type="entry name" value="P_typ_ATPase"/>
</dbReference>
<feature type="transmembrane region" description="Helical" evidence="12">
    <location>
        <begin position="67"/>
        <end position="88"/>
    </location>
</feature>
<evidence type="ECO:0000256" key="6">
    <source>
        <dbReference type="ARBA" id="ARBA00022741"/>
    </source>
</evidence>
<name>A0A367VJJ0_9PROT</name>
<dbReference type="SUPFAM" id="SSF81653">
    <property type="entry name" value="Calcium ATPase, transduction domain A"/>
    <property type="match status" value="1"/>
</dbReference>
<feature type="transmembrane region" description="Helical" evidence="12">
    <location>
        <begin position="779"/>
        <end position="798"/>
    </location>
</feature>
<keyword evidence="3" id="KW-1003">Cell membrane</keyword>
<dbReference type="Gene3D" id="1.20.1110.10">
    <property type="entry name" value="Calcium-transporting ATPase, transmembrane domain"/>
    <property type="match status" value="1"/>
</dbReference>
<feature type="transmembrane region" description="Helical" evidence="12">
    <location>
        <begin position="848"/>
        <end position="866"/>
    </location>
</feature>
<dbReference type="Gene3D" id="3.40.1110.10">
    <property type="entry name" value="Calcium-transporting ATPase, cytoplasmic domain N"/>
    <property type="match status" value="1"/>
</dbReference>
<dbReference type="PRINTS" id="PR00120">
    <property type="entry name" value="HATPASE"/>
</dbReference>
<evidence type="ECO:0000256" key="8">
    <source>
        <dbReference type="ARBA" id="ARBA00022842"/>
    </source>
</evidence>
<dbReference type="PANTHER" id="PTHR43294:SF21">
    <property type="entry name" value="CATION TRANSPORTING ATPASE"/>
    <property type="match status" value="1"/>
</dbReference>
<dbReference type="GO" id="GO:0036376">
    <property type="term" value="P:sodium ion export across plasma membrane"/>
    <property type="evidence" value="ECO:0007669"/>
    <property type="project" value="TreeGrafter"/>
</dbReference>
<evidence type="ECO:0000256" key="2">
    <source>
        <dbReference type="ARBA" id="ARBA00005675"/>
    </source>
</evidence>
<evidence type="ECO:0000256" key="1">
    <source>
        <dbReference type="ARBA" id="ARBA00004651"/>
    </source>
</evidence>
<evidence type="ECO:0000313" key="14">
    <source>
        <dbReference type="EMBL" id="RCK25159.1"/>
    </source>
</evidence>
<dbReference type="GO" id="GO:1990573">
    <property type="term" value="P:potassium ion import across plasma membrane"/>
    <property type="evidence" value="ECO:0007669"/>
    <property type="project" value="TreeGrafter"/>
</dbReference>
<dbReference type="SFLD" id="SFLDF00027">
    <property type="entry name" value="p-type_atpase"/>
    <property type="match status" value="1"/>
</dbReference>
<feature type="transmembrane region" description="Helical" evidence="12">
    <location>
        <begin position="262"/>
        <end position="282"/>
    </location>
</feature>
<feature type="transmembrane region" description="Helical" evidence="12">
    <location>
        <begin position="288"/>
        <end position="313"/>
    </location>
</feature>
<accession>A0A367VJJ0</accession>
<dbReference type="InterPro" id="IPR050510">
    <property type="entry name" value="Cation_transp_ATPase_P-type"/>
</dbReference>
<evidence type="ECO:0000256" key="12">
    <source>
        <dbReference type="SAM" id="Phobius"/>
    </source>
</evidence>
<dbReference type="Proteomes" id="UP000253061">
    <property type="component" value="Unassembled WGS sequence"/>
</dbReference>
<dbReference type="InterPro" id="IPR023214">
    <property type="entry name" value="HAD_sf"/>
</dbReference>
<dbReference type="InterPro" id="IPR023299">
    <property type="entry name" value="ATPase_P-typ_cyto_dom_N"/>
</dbReference>
<evidence type="ECO:0000313" key="15">
    <source>
        <dbReference type="Proteomes" id="UP000253061"/>
    </source>
</evidence>
<comment type="subcellular location">
    <subcellularLocation>
        <location evidence="1">Cell membrane</location>
        <topology evidence="1">Multi-pass membrane protein</topology>
    </subcellularLocation>
</comment>
<keyword evidence="6" id="KW-0547">Nucleotide-binding</keyword>
<evidence type="ECO:0000256" key="10">
    <source>
        <dbReference type="ARBA" id="ARBA00022989"/>
    </source>
</evidence>
<sequence>MNKVVAKPAEISTDPVQADGAWHALPAEQTLDDFQTSSQGLDPQEASKRLVQYGPNRLDPPRRRGPLIRFLSQFNNVLIYVLLLAALVTAALAHWVDTSVILAVVVVNAIIGFVQEGRAESALEAIRNMLSLAAIVERDGRKTEIPAEDVVPGDIIHLQSGDKVPADLRLIRVKGLQIQEAILTGESVPVDKAVSPVAKDAALGDRFSMAYSGTMVTHGQGGGVVVATGAKTEIGRISALLSEVSTLTTPLLRQMSAFGRKLSAAIMAVACVTFAIGVWVHGRAAADMFVGAVALAVAAIPEGLPAIMTIALATGVQRMASRRAIIRRLPVVEALGSVSVICSDKTGTLTRNEMTVQSLATGKHLYAVTGTGYRPEGGFELDGKPVTLDDHPGLTEMARGALLCSDAGLHEDDGQWVVDGDPTEGALVALAMKAELEPGAENRQLPRHDVIPFESEHRFMATLHHYAEGHGFIYVKGAPERILAMCNSQGGPNHQEARDRPYWEDRMQEMAENGQRVLALAFRPTLNHHHQLVFDDVKQDLVLIGLYGLVDPPREEAIAAVAKCRAAGITVKMITGDHAITAGAIARQLGLGDGERVVSGHELDALDDEALRNVARQSHVFARTSPEHKLRLVKALQAEGHVVAMTGDGVNDAPALKRADVGVAMGQKGNEAAKEAAEMVLVDDNFASIAAAVEEGRTVYDNLVKSILFILPSSGGEALTIVMAMALGQLLPITAPQILWVNMITAVTLALALAFEPAENNVMKRQPRRRDAPLLSGFLIWRTVFVSLILVVGVFGVFVWSQNRGAGLEVSRTLAVNTLVMFELFYLFNTRFLTASALTKQGLTGSRAVLIAVALVVVFQLIYTYAPPMQYLFESAVISPLGWALAVGVGFSVFVLVEVEKAVLRHWQKRKSQGPNSFT</sequence>
<dbReference type="InterPro" id="IPR006068">
    <property type="entry name" value="ATPase_P-typ_cation-transptr_C"/>
</dbReference>
<keyword evidence="8" id="KW-0460">Magnesium</keyword>
<dbReference type="FunFam" id="3.40.50.1000:FF:000001">
    <property type="entry name" value="Phospholipid-transporting ATPase IC"/>
    <property type="match status" value="1"/>
</dbReference>
<dbReference type="FunFam" id="2.70.150.10:FF:000160">
    <property type="entry name" value="Sarcoplasmic/endoplasmic reticulum calcium ATPase 1"/>
    <property type="match status" value="1"/>
</dbReference>
<dbReference type="InterPro" id="IPR036412">
    <property type="entry name" value="HAD-like_sf"/>
</dbReference>
<feature type="domain" description="Cation-transporting P-type ATPase N-terminal" evidence="13">
    <location>
        <begin position="21"/>
        <end position="94"/>
    </location>
</feature>
<reference evidence="14 15" key="1">
    <citation type="submission" date="2014-07" db="EMBL/GenBank/DDBJ databases">
        <title>Draft genome sequence of Thalassospira profundimaris R8-17.</title>
        <authorList>
            <person name="Lai Q."/>
            <person name="Shao Z."/>
        </authorList>
    </citation>
    <scope>NUCLEOTIDE SEQUENCE [LARGE SCALE GENOMIC DNA]</scope>
    <source>
        <strain evidence="14 15">R8-17</strain>
    </source>
</reference>
<keyword evidence="10 12" id="KW-1133">Transmembrane helix</keyword>
<dbReference type="EMBL" id="JPWB01000001">
    <property type="protein sequence ID" value="RCK25159.1"/>
    <property type="molecule type" value="Genomic_DNA"/>
</dbReference>
<proteinExistence type="inferred from homology"/>
<dbReference type="GO" id="GO:0016887">
    <property type="term" value="F:ATP hydrolysis activity"/>
    <property type="evidence" value="ECO:0007669"/>
    <property type="project" value="InterPro"/>
</dbReference>
<dbReference type="Pfam" id="PF00122">
    <property type="entry name" value="E1-E2_ATPase"/>
    <property type="match status" value="1"/>
</dbReference>
<dbReference type="FunFam" id="3.40.50.1000:FF:000028">
    <property type="entry name" value="Calcium-transporting P-type ATPase, putative"/>
    <property type="match status" value="1"/>
</dbReference>
<feature type="transmembrane region" description="Helical" evidence="12">
    <location>
        <begin position="878"/>
        <end position="899"/>
    </location>
</feature>
<evidence type="ECO:0000256" key="4">
    <source>
        <dbReference type="ARBA" id="ARBA00022553"/>
    </source>
</evidence>
<dbReference type="Pfam" id="PF00690">
    <property type="entry name" value="Cation_ATPase_N"/>
    <property type="match status" value="1"/>
</dbReference>
<dbReference type="GO" id="GO:0005524">
    <property type="term" value="F:ATP binding"/>
    <property type="evidence" value="ECO:0007669"/>
    <property type="project" value="UniProtKB-KW"/>
</dbReference>
<dbReference type="InterPro" id="IPR004014">
    <property type="entry name" value="ATPase_P-typ_cation-transptr_N"/>
</dbReference>
<dbReference type="InterPro" id="IPR059000">
    <property type="entry name" value="ATPase_P-type_domA"/>
</dbReference>
<dbReference type="SFLD" id="SFLDG00002">
    <property type="entry name" value="C1.7:_P-type_atpase_like"/>
    <property type="match status" value="1"/>
</dbReference>
<evidence type="ECO:0000256" key="3">
    <source>
        <dbReference type="ARBA" id="ARBA00022475"/>
    </source>
</evidence>
<dbReference type="PANTHER" id="PTHR43294">
    <property type="entry name" value="SODIUM/POTASSIUM-TRANSPORTING ATPASE SUBUNIT ALPHA"/>
    <property type="match status" value="1"/>
</dbReference>
<evidence type="ECO:0000256" key="7">
    <source>
        <dbReference type="ARBA" id="ARBA00022840"/>
    </source>
</evidence>
<feature type="transmembrane region" description="Helical" evidence="12">
    <location>
        <begin position="707"/>
        <end position="731"/>
    </location>
</feature>
<keyword evidence="9" id="KW-1278">Translocase</keyword>
<dbReference type="AlphaFoldDB" id="A0A367VJJ0"/>
<keyword evidence="5 12" id="KW-0812">Transmembrane</keyword>
<feature type="transmembrane region" description="Helical" evidence="12">
    <location>
        <begin position="737"/>
        <end position="758"/>
    </location>
</feature>
<comment type="similarity">
    <text evidence="2">Belongs to the cation transport ATPase (P-type) (TC 3.A.3) family. Type IIA subfamily.</text>
</comment>
<dbReference type="InterPro" id="IPR018303">
    <property type="entry name" value="ATPase_P-typ_P_site"/>
</dbReference>
<dbReference type="CDD" id="cd02080">
    <property type="entry name" value="P-type_ATPase_cation"/>
    <property type="match status" value="1"/>
</dbReference>
<dbReference type="InterPro" id="IPR023298">
    <property type="entry name" value="ATPase_P-typ_TM_dom_sf"/>
</dbReference>
<dbReference type="InterPro" id="IPR008250">
    <property type="entry name" value="ATPase_P-typ_transduc_dom_A_sf"/>
</dbReference>
<dbReference type="Pfam" id="PF13246">
    <property type="entry name" value="Cation_ATPase"/>
    <property type="match status" value="1"/>
</dbReference>
<keyword evidence="11 12" id="KW-0472">Membrane</keyword>
<dbReference type="GO" id="GO:0030007">
    <property type="term" value="P:intracellular potassium ion homeostasis"/>
    <property type="evidence" value="ECO:0007669"/>
    <property type="project" value="TreeGrafter"/>
</dbReference>
<keyword evidence="7" id="KW-0067">ATP-binding</keyword>
<dbReference type="PRINTS" id="PR00119">
    <property type="entry name" value="CATATPASE"/>
</dbReference>
<dbReference type="Gene3D" id="3.40.50.1000">
    <property type="entry name" value="HAD superfamily/HAD-like"/>
    <property type="match status" value="1"/>
</dbReference>
<dbReference type="SFLD" id="SFLDS00003">
    <property type="entry name" value="Haloacid_Dehalogenase"/>
    <property type="match status" value="1"/>
</dbReference>
<keyword evidence="4" id="KW-0597">Phosphoprotein</keyword>
<dbReference type="InterPro" id="IPR044492">
    <property type="entry name" value="P_typ_ATPase_HD_dom"/>
</dbReference>
<gene>
    <name evidence="14" type="ORF">TH6_00575</name>
</gene>
<dbReference type="Pfam" id="PF08282">
    <property type="entry name" value="Hydrolase_3"/>
    <property type="match status" value="1"/>
</dbReference>
<evidence type="ECO:0000256" key="9">
    <source>
        <dbReference type="ARBA" id="ARBA00022967"/>
    </source>
</evidence>
<dbReference type="SUPFAM" id="SSF56784">
    <property type="entry name" value="HAD-like"/>
    <property type="match status" value="1"/>
</dbReference>
<dbReference type="GO" id="GO:0005391">
    <property type="term" value="F:P-type sodium:potassium-exchanging transporter activity"/>
    <property type="evidence" value="ECO:0007669"/>
    <property type="project" value="TreeGrafter"/>
</dbReference>
<dbReference type="SUPFAM" id="SSF81665">
    <property type="entry name" value="Calcium ATPase, transmembrane domain M"/>
    <property type="match status" value="1"/>
</dbReference>
<dbReference type="NCBIfam" id="TIGR01494">
    <property type="entry name" value="ATPase_P-type"/>
    <property type="match status" value="2"/>
</dbReference>
<feature type="transmembrane region" description="Helical" evidence="12">
    <location>
        <begin position="94"/>
        <end position="114"/>
    </location>
</feature>
<evidence type="ECO:0000259" key="13">
    <source>
        <dbReference type="SMART" id="SM00831"/>
    </source>
</evidence>
<evidence type="ECO:0000256" key="5">
    <source>
        <dbReference type="ARBA" id="ARBA00022692"/>
    </source>
</evidence>
<dbReference type="GO" id="GO:0005886">
    <property type="term" value="C:plasma membrane"/>
    <property type="evidence" value="ECO:0007669"/>
    <property type="project" value="UniProtKB-SubCell"/>
</dbReference>
<dbReference type="RefSeq" id="WP_062957309.1">
    <property type="nucleotide sequence ID" value="NZ_JPWB01000001.1"/>
</dbReference>
<protein>
    <submittedName>
        <fullName evidence="14">Carbonate dehydratase</fullName>
    </submittedName>
</protein>
<dbReference type="PROSITE" id="PS00154">
    <property type="entry name" value="ATPASE_E1_E2"/>
    <property type="match status" value="1"/>
</dbReference>
<comment type="caution">
    <text evidence="14">The sequence shown here is derived from an EMBL/GenBank/DDBJ whole genome shotgun (WGS) entry which is preliminary data.</text>
</comment>